<reference evidence="5 6" key="1">
    <citation type="submission" date="2018-09" db="EMBL/GenBank/DDBJ databases">
        <title>Roseovarius spongiae sp. nov., isolated from a marine sponge.</title>
        <authorList>
            <person name="Zhuang L."/>
            <person name="Luo L."/>
        </authorList>
    </citation>
    <scope>NUCLEOTIDE SEQUENCE [LARGE SCALE GENOMIC DNA]</scope>
    <source>
        <strain evidence="5 6">HN-E21</strain>
    </source>
</reference>
<dbReference type="PROSITE" id="PS00330">
    <property type="entry name" value="HEMOLYSIN_CALCIUM"/>
    <property type="match status" value="6"/>
</dbReference>
<evidence type="ECO:0000256" key="2">
    <source>
        <dbReference type="ARBA" id="ARBA00022525"/>
    </source>
</evidence>
<gene>
    <name evidence="5" type="ORF">D6850_02280</name>
</gene>
<dbReference type="PANTHER" id="PTHR38340">
    <property type="entry name" value="S-LAYER PROTEIN"/>
    <property type="match status" value="1"/>
</dbReference>
<dbReference type="InterPro" id="IPR001343">
    <property type="entry name" value="Hemolysn_Ca-bd"/>
</dbReference>
<dbReference type="SUPFAM" id="SSF51120">
    <property type="entry name" value="beta-Roll"/>
    <property type="match status" value="5"/>
</dbReference>
<feature type="region of interest" description="Disordered" evidence="3">
    <location>
        <begin position="1300"/>
        <end position="1334"/>
    </location>
</feature>
<dbReference type="SUPFAM" id="SSF49899">
    <property type="entry name" value="Concanavalin A-like lectins/glucanases"/>
    <property type="match status" value="1"/>
</dbReference>
<dbReference type="Gene3D" id="2.150.10.10">
    <property type="entry name" value="Serralysin-like metalloprotease, C-terminal"/>
    <property type="match status" value="7"/>
</dbReference>
<sequence>MTLITHDSNLPDPTTTGSELHDFQLNLGDTRDNLDDLNGRLETVEDAVGATKTALEQVDELADGADKFLSTIKSMRFTLKVTEKVGPLKFVSDFLDGVLGKLETLATHVTYRAKQLAQKIEDGDYVDKLDAAETKIGDLRDGLNLTAHKVAEYETGVFNTRFALGVVGTPADGLETSLDSASQPVNDILVPLNQTYMDVTDKIDDLTGIFASPSAPSLSVFNPLENLAVQFGAINGSIAFLTGPLQAVYNAVKPVEWALDAVKAVYDLTVGPIIDWVLDSLGITDIMSRIGDAILGALPIDLDGVLDEVTARIDAVFDEIEGFIGDGLPGWDADIDGIIDDITSDVVGAFDAASTTELRFGSSENDLPLDGRADGIDVLIGLGGQDSVEGAPGGDATDALDIFIASGGDDTLHGGASDSDFLILPGLLDDWIVTRFSDTAPFVFYHKEGDWGYEVAFDIENFAFYDGAYTGAELEALGIVTDGQTNGNDLIFGGADDDRITPLDGSDTVDGGAGHDTYVIHADQPVGGNFATVKLDAPRAAPGGITYEGWTFSSNDVDYLNSIESAIVQLDVASEMIGTDGNNLLISSDQDDYLFGRGGDDFLSGNGGDDYLRGGAGSDTLNGGDGRDALIARESLAGDAAVYNGGAGNDRLLYTAQQSNYDIYPPRGNITSSDLVSAGPLRIFAETGTVEHLAPDGVTVIATDTALGIEEYVGSDHDDLIYGAPAVNEHTAIIDGGGGDDTLYSNGADWVRGGSGGDTIYVTGSGTSVDGGGSSGDEVDILDLRLIENARWKVNNGFGAQFDLFAYEKFEIETLTDENGGDTGSGAKQIFAGSMTKFDELYLGDGNDDFFHNGTGDVTIHAAGGDDLLQARHGNGSQLDIGFWAGEGRDTIDFKDASGFGYGEGGDDEFIISAAGSNLDFDGGDGDDFFLMRRFDGNRIGGVSEVRGGDGYDRVSLQQRDGFTGMTSVFYNAQTGHVSSVQTVGATNYSGLITGFEEVIGATNARSNLYGSDAGDRFIGLGERDRLEGRDDSDELFGNGDNDTLLGGNGDDLLHGGTGNDSLDGNNGIDTASYANARPDGMRGEMTTGNFGSVYVNLDTGSSSGSQGNDTLVRIENVIGSMGDDVIIGDDLGNVLMGGQGDDLLFGHEGYDTLLPGEGDDTVLGGAGEDRILIGNGASTVHGGAGRDLLDLSAATGDLAIQLAERMVLDVPITVTIPVWRDGAGLDTSVRMFGGQSITPQDALEMTPENANDASDLTRTLPTSADYDADPALPSFEIRLEEVVQTSTITATSIEGVAGGAGDDALTGTTRSERIEGGNGHDTLEGGGGNDGPDVIMGDDGDDLIYGYLASGPVTLPGGPEWNLATFNDTALDGRLQSAQLANMPTAMVTVEMLVRATDATRLQSWFSYGVDGSTNELTVFSTGPADARVIRVLINGSAIDTDVPVRALFDGDVHRFAFRLDTAAGTLALFIDGVNVWEEMTAHATEIEADGLLVLGQDQDGSTPGTTFNTNDVFQGDIGDVRIWNRALSDAELRTLAGQDSLADPASQANLAYYWAADPVANTFGSTLSGNLAQHGDVSVGAFAPTTYPGGLSAEGGAGNDTIHGTDLYDVLEGNGDDDLLIGGGGGDNLLGGDGDDTLDGGPGGDYLVGGAGADTFVLRAAQDYNLLIDFEFGIDGLDLTEMGLTQGEIDRAALRAGNDSFGFAELDFGNGTVVNFIDMGAVHMPGVVAKLLPGGLVADKVMLPGYWTRLADVLDYDFATMPTPVAYEIWDAEGGDNWWADGGMVDANTGYVTSDLTDIWFLSDATPGSQDLWLRIDDGAGFGEWDRFVLSTNHAPEAAINDQRGGLNEWTLLSDVLTLSDADGDPFTRFELWDDTGQVSWWADGALVDASEGHAVKDLSDVWFRTDLAPGTQTLWVRAFDEFGPGAWEGFTLTTNAAPTLAVNDATVTSGGHLTLGDVASITNPDGDPLTVELWDAEGGDNWQVNGANVDASAGHVANASGAITLHADPGPGTQELWLRVSDGIATTAWQSFELTTNAPPEVTFPDVRLSGATPTALRELMMVTDANDDLVARLDLWDDDGANSWSVNGVTVDASNGYTTWPGDAVALQAEAAPGAVQTVWIRAWDSHEPGAWRTAEVTTNAAPDVEVADMTVAPNAWTRLSDVWTFTDPEGDSPTEIEIWDDEGGHSWWADGGVVNASMGHVTSDLSDIWFRGDAAPGAQRLWVRAFDEFGPGAWEGFTLTTNAAPTLAVNDATVTSGGHLTLGDVASITNPDGDPLTVELWDAEGGDNWQVNGVAVDASAGHVANASGAITLRADPGPGTQELWLRVSDGIATTAWQSFEFTTNAPPEVTFPDVRLSGATPTALRELMMVTDANDDLVARLDLWDDDGANSWSVNGVTVDASSGYTTWPGDAVALQAEAAPGAVQTVWIRAWDSHEPGAWRTAEVTTNVAPDVEVADMTVAPNAWTRLSDVWTFTDPEGDSPAEIEIWDDEGGHSWWADGGVVDASTGHVTSDLSDIWFRGDAAPGAQTLWVRAEDGLDWSDWDHFDLTTA</sequence>
<name>A0A3A8BAV3_9RHOB</name>
<dbReference type="PRINTS" id="PR00313">
    <property type="entry name" value="CABNDNGRPT"/>
</dbReference>
<dbReference type="Proteomes" id="UP000281128">
    <property type="component" value="Unassembled WGS sequence"/>
</dbReference>
<evidence type="ECO:0000256" key="3">
    <source>
        <dbReference type="SAM" id="MobiDB-lite"/>
    </source>
</evidence>
<evidence type="ECO:0000313" key="5">
    <source>
        <dbReference type="EMBL" id="RKF16404.1"/>
    </source>
</evidence>
<evidence type="ECO:0000313" key="6">
    <source>
        <dbReference type="Proteomes" id="UP000281128"/>
    </source>
</evidence>
<dbReference type="InterPro" id="IPR018511">
    <property type="entry name" value="Hemolysin-typ_Ca-bd_CS"/>
</dbReference>
<dbReference type="InterPro" id="IPR001759">
    <property type="entry name" value="PTX_dom"/>
</dbReference>
<dbReference type="Gene3D" id="2.160.20.160">
    <property type="match status" value="1"/>
</dbReference>
<keyword evidence="2" id="KW-0964">Secreted</keyword>
<evidence type="ECO:0000259" key="4">
    <source>
        <dbReference type="PROSITE" id="PS51828"/>
    </source>
</evidence>
<dbReference type="GO" id="GO:0005576">
    <property type="term" value="C:extracellular region"/>
    <property type="evidence" value="ECO:0007669"/>
    <property type="project" value="UniProtKB-SubCell"/>
</dbReference>
<feature type="domain" description="Pentraxin (PTX)" evidence="4">
    <location>
        <begin position="1361"/>
        <end position="1575"/>
    </location>
</feature>
<feature type="compositionally biased region" description="Gly residues" evidence="3">
    <location>
        <begin position="1317"/>
        <end position="1331"/>
    </location>
</feature>
<keyword evidence="6" id="KW-1185">Reference proteome</keyword>
<dbReference type="Gene3D" id="2.60.120.200">
    <property type="match status" value="1"/>
</dbReference>
<dbReference type="InterPro" id="IPR011049">
    <property type="entry name" value="Serralysin-like_metalloprot_C"/>
</dbReference>
<dbReference type="InterPro" id="IPR050557">
    <property type="entry name" value="RTX_toxin/Mannuronan_C5-epim"/>
</dbReference>
<proteinExistence type="predicted"/>
<dbReference type="PRINTS" id="PR00895">
    <property type="entry name" value="PENTAXIN"/>
</dbReference>
<dbReference type="GO" id="GO:0005509">
    <property type="term" value="F:calcium ion binding"/>
    <property type="evidence" value="ECO:0007669"/>
    <property type="project" value="InterPro"/>
</dbReference>
<dbReference type="PROSITE" id="PS51828">
    <property type="entry name" value="PTX_2"/>
    <property type="match status" value="1"/>
</dbReference>
<protein>
    <recommendedName>
        <fullName evidence="4">Pentraxin (PTX) domain-containing protein</fullName>
    </recommendedName>
</protein>
<comment type="subcellular location">
    <subcellularLocation>
        <location evidence="1">Secreted</location>
    </subcellularLocation>
</comment>
<dbReference type="Pfam" id="PF00354">
    <property type="entry name" value="Pentaxin"/>
    <property type="match status" value="1"/>
</dbReference>
<comment type="caution">
    <text evidence="5">The sequence shown here is derived from an EMBL/GenBank/DDBJ whole genome shotgun (WGS) entry which is preliminary data.</text>
</comment>
<dbReference type="PANTHER" id="PTHR38340:SF1">
    <property type="entry name" value="S-LAYER PROTEIN"/>
    <property type="match status" value="1"/>
</dbReference>
<dbReference type="EMBL" id="RAPE01000001">
    <property type="protein sequence ID" value="RKF16404.1"/>
    <property type="molecule type" value="Genomic_DNA"/>
</dbReference>
<dbReference type="RefSeq" id="WP_121163439.1">
    <property type="nucleotide sequence ID" value="NZ_RAPE01000001.1"/>
</dbReference>
<accession>A0A3A8BAV3</accession>
<evidence type="ECO:0000256" key="1">
    <source>
        <dbReference type="ARBA" id="ARBA00004613"/>
    </source>
</evidence>
<dbReference type="InterPro" id="IPR013320">
    <property type="entry name" value="ConA-like_dom_sf"/>
</dbReference>
<dbReference type="OrthoDB" id="7730468at2"/>
<organism evidence="5 6">
    <name type="scientific">Roseovarius spongiae</name>
    <dbReference type="NCBI Taxonomy" id="2320272"/>
    <lineage>
        <taxon>Bacteria</taxon>
        <taxon>Pseudomonadati</taxon>
        <taxon>Pseudomonadota</taxon>
        <taxon>Alphaproteobacteria</taxon>
        <taxon>Rhodobacterales</taxon>
        <taxon>Roseobacteraceae</taxon>
        <taxon>Roseovarius</taxon>
    </lineage>
</organism>
<dbReference type="Pfam" id="PF00353">
    <property type="entry name" value="HemolysinCabind"/>
    <property type="match status" value="9"/>
</dbReference>
<dbReference type="SMART" id="SM00159">
    <property type="entry name" value="PTX"/>
    <property type="match status" value="1"/>
</dbReference>